<name>A0ABD2JPM7_HETSC</name>
<dbReference type="InterPro" id="IPR050234">
    <property type="entry name" value="Nuclear_hormone_rcpt_NR1"/>
</dbReference>
<gene>
    <name evidence="12" type="ORF">niasHS_007721</name>
</gene>
<evidence type="ECO:0000256" key="5">
    <source>
        <dbReference type="ARBA" id="ARBA00023015"/>
    </source>
</evidence>
<evidence type="ECO:0000313" key="12">
    <source>
        <dbReference type="EMBL" id="KAL3092512.1"/>
    </source>
</evidence>
<dbReference type="Gene3D" id="3.30.50.10">
    <property type="entry name" value="Erythroid Transcription Factor GATA-1, subunit A"/>
    <property type="match status" value="1"/>
</dbReference>
<dbReference type="AlphaFoldDB" id="A0ABD2JPM7"/>
<dbReference type="SUPFAM" id="SSF57716">
    <property type="entry name" value="Glucocorticoid receptor-like (DNA-binding domain)"/>
    <property type="match status" value="1"/>
</dbReference>
<dbReference type="PROSITE" id="PS51030">
    <property type="entry name" value="NUCLEAR_REC_DBD_2"/>
    <property type="match status" value="1"/>
</dbReference>
<comment type="caution">
    <text evidence="12">The sequence shown here is derived from an EMBL/GenBank/DDBJ whole genome shotgun (WGS) entry which is preliminary data.</text>
</comment>
<dbReference type="InterPro" id="IPR001628">
    <property type="entry name" value="Znf_hrmn_rcpt"/>
</dbReference>
<sequence length="219" mass="24728">MEKRTSHNHITAEALARAVQMEMDFIQRILLGPQRGNLAAIEYLMAKKLGKTSSSTKPNDGTEWKNGEKMPKLNTEKHANGNDGAEKAKSTEDKSETNGKHKIGMGRMKREVGECKVCARPSLYFYYGVKCCESCKQFFRRIVSKRTLFNCFEGKHCQIGKDGIRCRGCRLDKCLLAGMEPTMIKAKAKDGEALAQYLARLELRKRSALARNNFAERNN</sequence>
<dbReference type="Proteomes" id="UP001620645">
    <property type="component" value="Unassembled WGS sequence"/>
</dbReference>
<evidence type="ECO:0000256" key="8">
    <source>
        <dbReference type="ARBA" id="ARBA00023170"/>
    </source>
</evidence>
<keyword evidence="5" id="KW-0805">Transcription regulation</keyword>
<evidence type="ECO:0000256" key="3">
    <source>
        <dbReference type="ARBA" id="ARBA00022771"/>
    </source>
</evidence>
<evidence type="ECO:0000256" key="10">
    <source>
        <dbReference type="SAM" id="MobiDB-lite"/>
    </source>
</evidence>
<dbReference type="Pfam" id="PF00105">
    <property type="entry name" value="zf-C4"/>
    <property type="match status" value="1"/>
</dbReference>
<keyword evidence="2" id="KW-0479">Metal-binding</keyword>
<evidence type="ECO:0000256" key="2">
    <source>
        <dbReference type="ARBA" id="ARBA00022723"/>
    </source>
</evidence>
<evidence type="ECO:0000313" key="13">
    <source>
        <dbReference type="Proteomes" id="UP001620645"/>
    </source>
</evidence>
<feature type="compositionally biased region" description="Basic and acidic residues" evidence="10">
    <location>
        <begin position="60"/>
        <end position="99"/>
    </location>
</feature>
<dbReference type="PANTHER" id="PTHR24082:SF507">
    <property type="entry name" value="BILE ACID RECEPTOR-RELATED"/>
    <property type="match status" value="1"/>
</dbReference>
<dbReference type="EMBL" id="JBICCN010000118">
    <property type="protein sequence ID" value="KAL3092512.1"/>
    <property type="molecule type" value="Genomic_DNA"/>
</dbReference>
<reference evidence="12 13" key="1">
    <citation type="submission" date="2024-10" db="EMBL/GenBank/DDBJ databases">
        <authorList>
            <person name="Kim D."/>
        </authorList>
    </citation>
    <scope>NUCLEOTIDE SEQUENCE [LARGE SCALE GENOMIC DNA]</scope>
    <source>
        <strain evidence="12">Taebaek</strain>
    </source>
</reference>
<keyword evidence="7" id="KW-0804">Transcription</keyword>
<keyword evidence="4" id="KW-0862">Zinc</keyword>
<keyword evidence="6" id="KW-0238">DNA-binding</keyword>
<keyword evidence="3" id="KW-0863">Zinc-finger</keyword>
<keyword evidence="8" id="KW-0675">Receptor</keyword>
<feature type="region of interest" description="Disordered" evidence="10">
    <location>
        <begin position="51"/>
        <end position="105"/>
    </location>
</feature>
<keyword evidence="13" id="KW-1185">Reference proteome</keyword>
<evidence type="ECO:0000256" key="6">
    <source>
        <dbReference type="ARBA" id="ARBA00023125"/>
    </source>
</evidence>
<evidence type="ECO:0000256" key="7">
    <source>
        <dbReference type="ARBA" id="ARBA00023163"/>
    </source>
</evidence>
<proteinExistence type="inferred from homology"/>
<dbReference type="PANTHER" id="PTHR24082">
    <property type="entry name" value="NUCLEAR HORMONE RECEPTOR"/>
    <property type="match status" value="1"/>
</dbReference>
<dbReference type="GO" id="GO:0003677">
    <property type="term" value="F:DNA binding"/>
    <property type="evidence" value="ECO:0007669"/>
    <property type="project" value="UniProtKB-KW"/>
</dbReference>
<dbReference type="PRINTS" id="PR00047">
    <property type="entry name" value="STROIDFINGER"/>
</dbReference>
<evidence type="ECO:0000256" key="9">
    <source>
        <dbReference type="ARBA" id="ARBA00023242"/>
    </source>
</evidence>
<organism evidence="12 13">
    <name type="scientific">Heterodera schachtii</name>
    <name type="common">Sugarbeet cyst nematode worm</name>
    <name type="synonym">Tylenchus schachtii</name>
    <dbReference type="NCBI Taxonomy" id="97005"/>
    <lineage>
        <taxon>Eukaryota</taxon>
        <taxon>Metazoa</taxon>
        <taxon>Ecdysozoa</taxon>
        <taxon>Nematoda</taxon>
        <taxon>Chromadorea</taxon>
        <taxon>Rhabditida</taxon>
        <taxon>Tylenchina</taxon>
        <taxon>Tylenchomorpha</taxon>
        <taxon>Tylenchoidea</taxon>
        <taxon>Heteroderidae</taxon>
        <taxon>Heteroderinae</taxon>
        <taxon>Heterodera</taxon>
    </lineage>
</organism>
<dbReference type="InterPro" id="IPR013088">
    <property type="entry name" value="Znf_NHR/GATA"/>
</dbReference>
<feature type="domain" description="Nuclear receptor" evidence="11">
    <location>
        <begin position="112"/>
        <end position="186"/>
    </location>
</feature>
<accession>A0ABD2JPM7</accession>
<comment type="similarity">
    <text evidence="1">Belongs to the nuclear hormone receptor family.</text>
</comment>
<dbReference type="GO" id="GO:0008270">
    <property type="term" value="F:zinc ion binding"/>
    <property type="evidence" value="ECO:0007669"/>
    <property type="project" value="UniProtKB-KW"/>
</dbReference>
<dbReference type="SMART" id="SM00399">
    <property type="entry name" value="ZnF_C4"/>
    <property type="match status" value="1"/>
</dbReference>
<evidence type="ECO:0000256" key="4">
    <source>
        <dbReference type="ARBA" id="ARBA00022833"/>
    </source>
</evidence>
<evidence type="ECO:0000259" key="11">
    <source>
        <dbReference type="PROSITE" id="PS51030"/>
    </source>
</evidence>
<keyword evidence="9" id="KW-0539">Nucleus</keyword>
<evidence type="ECO:0000256" key="1">
    <source>
        <dbReference type="ARBA" id="ARBA00005993"/>
    </source>
</evidence>
<protein>
    <recommendedName>
        <fullName evidence="11">Nuclear receptor domain-containing protein</fullName>
    </recommendedName>
</protein>